<dbReference type="RefSeq" id="WP_046367543.1">
    <property type="nucleotide sequence ID" value="NZ_BBWV01000001.1"/>
</dbReference>
<reference evidence="8 9" key="1">
    <citation type="submission" date="2015-04" db="EMBL/GenBank/DDBJ databases">
        <title>Whole genome shotgun sequence of Flavihumibacter petaseus NBRC 106054.</title>
        <authorList>
            <person name="Miyazawa S."/>
            <person name="Hosoyama A."/>
            <person name="Hashimoto M."/>
            <person name="Noguchi M."/>
            <person name="Tsuchikane K."/>
            <person name="Ohji S."/>
            <person name="Yamazoe A."/>
            <person name="Ichikawa N."/>
            <person name="Kimura A."/>
            <person name="Fujita N."/>
        </authorList>
    </citation>
    <scope>NUCLEOTIDE SEQUENCE [LARGE SCALE GENOMIC DNA]</scope>
    <source>
        <strain evidence="8 9">NBRC 106054</strain>
    </source>
</reference>
<proteinExistence type="inferred from homology"/>
<feature type="transmembrane region" description="Helical" evidence="6">
    <location>
        <begin position="149"/>
        <end position="170"/>
    </location>
</feature>
<dbReference type="InterPro" id="IPR050638">
    <property type="entry name" value="AA-Vitamin_Transporters"/>
</dbReference>
<feature type="transmembrane region" description="Helical" evidence="6">
    <location>
        <begin position="94"/>
        <end position="115"/>
    </location>
</feature>
<feature type="transmembrane region" description="Helical" evidence="6">
    <location>
        <begin position="216"/>
        <end position="236"/>
    </location>
</feature>
<feature type="transmembrane region" description="Helical" evidence="6">
    <location>
        <begin position="182"/>
        <end position="204"/>
    </location>
</feature>
<name>A0A0E9MWC0_9BACT</name>
<protein>
    <submittedName>
        <fullName evidence="8">Putative DMT family transporter</fullName>
    </submittedName>
</protein>
<dbReference type="Pfam" id="PF00892">
    <property type="entry name" value="EamA"/>
    <property type="match status" value="2"/>
</dbReference>
<dbReference type="GO" id="GO:0016020">
    <property type="term" value="C:membrane"/>
    <property type="evidence" value="ECO:0007669"/>
    <property type="project" value="UniProtKB-SubCell"/>
</dbReference>
<dbReference type="PANTHER" id="PTHR32322">
    <property type="entry name" value="INNER MEMBRANE TRANSPORTER"/>
    <property type="match status" value="1"/>
</dbReference>
<feature type="domain" description="EamA" evidence="7">
    <location>
        <begin position="11"/>
        <end position="139"/>
    </location>
</feature>
<accession>A0A0E9MWC0</accession>
<organism evidence="8 9">
    <name type="scientific">Flavihumibacter petaseus NBRC 106054</name>
    <dbReference type="NCBI Taxonomy" id="1220578"/>
    <lineage>
        <taxon>Bacteria</taxon>
        <taxon>Pseudomonadati</taxon>
        <taxon>Bacteroidota</taxon>
        <taxon>Chitinophagia</taxon>
        <taxon>Chitinophagales</taxon>
        <taxon>Chitinophagaceae</taxon>
        <taxon>Flavihumibacter</taxon>
    </lineage>
</organism>
<evidence type="ECO:0000313" key="8">
    <source>
        <dbReference type="EMBL" id="GAO41736.1"/>
    </source>
</evidence>
<evidence type="ECO:0000256" key="5">
    <source>
        <dbReference type="ARBA" id="ARBA00023136"/>
    </source>
</evidence>
<dbReference type="STRING" id="1220578.FPE01S_01_07500"/>
<feature type="domain" description="EamA" evidence="7">
    <location>
        <begin position="152"/>
        <end position="287"/>
    </location>
</feature>
<comment type="caution">
    <text evidence="8">The sequence shown here is derived from an EMBL/GenBank/DDBJ whole genome shotgun (WGS) entry which is preliminary data.</text>
</comment>
<feature type="transmembrane region" description="Helical" evidence="6">
    <location>
        <begin position="37"/>
        <end position="56"/>
    </location>
</feature>
<evidence type="ECO:0000313" key="9">
    <source>
        <dbReference type="Proteomes" id="UP000033121"/>
    </source>
</evidence>
<evidence type="ECO:0000256" key="4">
    <source>
        <dbReference type="ARBA" id="ARBA00022989"/>
    </source>
</evidence>
<dbReference type="PANTHER" id="PTHR32322:SF2">
    <property type="entry name" value="EAMA DOMAIN-CONTAINING PROTEIN"/>
    <property type="match status" value="1"/>
</dbReference>
<evidence type="ECO:0000256" key="6">
    <source>
        <dbReference type="SAM" id="Phobius"/>
    </source>
</evidence>
<keyword evidence="5 6" id="KW-0472">Membrane</keyword>
<feature type="transmembrane region" description="Helical" evidence="6">
    <location>
        <begin position="122"/>
        <end position="143"/>
    </location>
</feature>
<feature type="transmembrane region" description="Helical" evidence="6">
    <location>
        <begin position="269"/>
        <end position="287"/>
    </location>
</feature>
<keyword evidence="4 6" id="KW-1133">Transmembrane helix</keyword>
<feature type="transmembrane region" description="Helical" evidence="6">
    <location>
        <begin position="68"/>
        <end position="88"/>
    </location>
</feature>
<evidence type="ECO:0000256" key="1">
    <source>
        <dbReference type="ARBA" id="ARBA00004141"/>
    </source>
</evidence>
<keyword evidence="9" id="KW-1185">Reference proteome</keyword>
<dbReference type="InterPro" id="IPR000620">
    <property type="entry name" value="EamA_dom"/>
</dbReference>
<dbReference type="InterPro" id="IPR037185">
    <property type="entry name" value="EmrE-like"/>
</dbReference>
<evidence type="ECO:0000256" key="2">
    <source>
        <dbReference type="ARBA" id="ARBA00007362"/>
    </source>
</evidence>
<dbReference type="Gene3D" id="1.10.3730.20">
    <property type="match status" value="1"/>
</dbReference>
<dbReference type="OrthoDB" id="1117213at2"/>
<gene>
    <name evidence="8" type="ORF">FPE01S_01_07500</name>
</gene>
<comment type="subcellular location">
    <subcellularLocation>
        <location evidence="1">Membrane</location>
        <topology evidence="1">Multi-pass membrane protein</topology>
    </subcellularLocation>
</comment>
<keyword evidence="3 6" id="KW-0812">Transmembrane</keyword>
<feature type="transmembrane region" description="Helical" evidence="6">
    <location>
        <begin position="12"/>
        <end position="31"/>
    </location>
</feature>
<evidence type="ECO:0000259" key="7">
    <source>
        <dbReference type="Pfam" id="PF00892"/>
    </source>
</evidence>
<sequence>MTTANSWENSLLFLLLSLIWGSSFILMKWGLSQLSPYEVASMRMLSGGILLLPVLFTRSEQNTNKPSGLILLSGLLGSFFPAYLFCIAETKIDSALAGTLNALTPLFTLILGSLFFHKKIALVKWIGVIIGFAGMCLLLARNSRIDTTALYYALLIVLATFCYGLNVNLVATRLQGISPLRLAALAFAYLIPPSLLILWRLGFFRHDFSDSGTLKAVGASVLLGFGGTAIASVLYYRLIKQAGTLYASLVTYGIPFVAIGWGLLAGEQFTLLDAGCLLIILGGVWLTRKGPVKQT</sequence>
<comment type="similarity">
    <text evidence="2">Belongs to the EamA transporter family.</text>
</comment>
<dbReference type="EMBL" id="BBWV01000001">
    <property type="protein sequence ID" value="GAO41736.1"/>
    <property type="molecule type" value="Genomic_DNA"/>
</dbReference>
<dbReference type="Proteomes" id="UP000033121">
    <property type="component" value="Unassembled WGS sequence"/>
</dbReference>
<feature type="transmembrane region" description="Helical" evidence="6">
    <location>
        <begin position="243"/>
        <end position="263"/>
    </location>
</feature>
<dbReference type="SUPFAM" id="SSF103481">
    <property type="entry name" value="Multidrug resistance efflux transporter EmrE"/>
    <property type="match status" value="2"/>
</dbReference>
<dbReference type="AlphaFoldDB" id="A0A0E9MWC0"/>
<evidence type="ECO:0000256" key="3">
    <source>
        <dbReference type="ARBA" id="ARBA00022692"/>
    </source>
</evidence>